<organism evidence="3 4">
    <name type="scientific">Natronolimnobius baerhuensis</name>
    <dbReference type="NCBI Taxonomy" id="253108"/>
    <lineage>
        <taxon>Archaea</taxon>
        <taxon>Methanobacteriati</taxon>
        <taxon>Methanobacteriota</taxon>
        <taxon>Stenosarchaea group</taxon>
        <taxon>Halobacteria</taxon>
        <taxon>Halobacteriales</taxon>
        <taxon>Natrialbaceae</taxon>
        <taxon>Natronolimnobius</taxon>
    </lineage>
</organism>
<feature type="domain" description="VOC" evidence="2">
    <location>
        <begin position="32"/>
        <end position="152"/>
    </location>
</feature>
<dbReference type="Proteomes" id="UP000196084">
    <property type="component" value="Unassembled WGS sequence"/>
</dbReference>
<dbReference type="AlphaFoldDB" id="A0A202E700"/>
<gene>
    <name evidence="3" type="ORF">B2G88_15645</name>
</gene>
<dbReference type="CDD" id="cd06587">
    <property type="entry name" value="VOC"/>
    <property type="match status" value="1"/>
</dbReference>
<dbReference type="InterPro" id="IPR029068">
    <property type="entry name" value="Glyas_Bleomycin-R_OHBP_Dase"/>
</dbReference>
<proteinExistence type="predicted"/>
<dbReference type="EMBL" id="MWPH01000003">
    <property type="protein sequence ID" value="OVE84027.1"/>
    <property type="molecule type" value="Genomic_DNA"/>
</dbReference>
<evidence type="ECO:0000256" key="1">
    <source>
        <dbReference type="SAM" id="MobiDB-lite"/>
    </source>
</evidence>
<evidence type="ECO:0000313" key="4">
    <source>
        <dbReference type="Proteomes" id="UP000196084"/>
    </source>
</evidence>
<accession>A0A202E700</accession>
<sequence length="177" mass="19353">MTDAESDADDEAPNGSADHLESTAPDRARLVGTNHVALEVGDIDEALAFYDSLFAFDLRGRGDTKAFIDMGDQFIALAETDAADKATDDARHFGLVVDDAAAVERRLKDLEIDQLDAPGLEFHDPWGNRVQVVDYEEIQFTKTDHVLEGMGLTDLEKTDEALEELREKGLAPDSSGE</sequence>
<evidence type="ECO:0000259" key="2">
    <source>
        <dbReference type="PROSITE" id="PS51819"/>
    </source>
</evidence>
<dbReference type="Gene3D" id="3.10.180.10">
    <property type="entry name" value="2,3-Dihydroxybiphenyl 1,2-Dioxygenase, domain 1"/>
    <property type="match status" value="1"/>
</dbReference>
<dbReference type="Pfam" id="PF00903">
    <property type="entry name" value="Glyoxalase"/>
    <property type="match status" value="1"/>
</dbReference>
<protein>
    <submittedName>
        <fullName evidence="3">Extradiol dioxygenase</fullName>
    </submittedName>
</protein>
<reference evidence="3 4" key="1">
    <citation type="submission" date="2017-02" db="EMBL/GenBank/DDBJ databases">
        <title>Natronthermophilus aegyptiacus gen. nov.,sp. nov., an aerobic, extremely halophilic alkalithermophilic archaeon isolated from the athalassohaline Wadi An Natrun, Egypt.</title>
        <authorList>
            <person name="Zhao B."/>
        </authorList>
    </citation>
    <scope>NUCLEOTIDE SEQUENCE [LARGE SCALE GENOMIC DNA]</scope>
    <source>
        <strain evidence="3 4">CGMCC 1.3597</strain>
    </source>
</reference>
<dbReference type="GO" id="GO:0051213">
    <property type="term" value="F:dioxygenase activity"/>
    <property type="evidence" value="ECO:0007669"/>
    <property type="project" value="UniProtKB-KW"/>
</dbReference>
<evidence type="ECO:0000313" key="3">
    <source>
        <dbReference type="EMBL" id="OVE84027.1"/>
    </source>
</evidence>
<name>A0A202E700_9EURY</name>
<dbReference type="InterPro" id="IPR037523">
    <property type="entry name" value="VOC_core"/>
</dbReference>
<dbReference type="InterPro" id="IPR004360">
    <property type="entry name" value="Glyas_Fos-R_dOase_dom"/>
</dbReference>
<keyword evidence="4" id="KW-1185">Reference proteome</keyword>
<dbReference type="RefSeq" id="WP_054863861.1">
    <property type="nucleotide sequence ID" value="NZ_MWPH01000003.1"/>
</dbReference>
<feature type="region of interest" description="Disordered" evidence="1">
    <location>
        <begin position="1"/>
        <end position="26"/>
    </location>
</feature>
<dbReference type="PROSITE" id="PS51819">
    <property type="entry name" value="VOC"/>
    <property type="match status" value="1"/>
</dbReference>
<dbReference type="SUPFAM" id="SSF54593">
    <property type="entry name" value="Glyoxalase/Bleomycin resistance protein/Dihydroxybiphenyl dioxygenase"/>
    <property type="match status" value="1"/>
</dbReference>
<keyword evidence="3" id="KW-0560">Oxidoreductase</keyword>
<keyword evidence="3" id="KW-0223">Dioxygenase</keyword>
<comment type="caution">
    <text evidence="3">The sequence shown here is derived from an EMBL/GenBank/DDBJ whole genome shotgun (WGS) entry which is preliminary data.</text>
</comment>
<feature type="compositionally biased region" description="Acidic residues" evidence="1">
    <location>
        <begin position="1"/>
        <end position="12"/>
    </location>
</feature>